<dbReference type="eggNOG" id="COG1076">
    <property type="taxonomic scope" value="Bacteria"/>
</dbReference>
<proteinExistence type="predicted"/>
<organism evidence="1 2">
    <name type="scientific">Stanieria cyanosphaera (strain ATCC 29371 / PCC 7437)</name>
    <dbReference type="NCBI Taxonomy" id="111780"/>
    <lineage>
        <taxon>Bacteria</taxon>
        <taxon>Bacillati</taxon>
        <taxon>Cyanobacteriota</taxon>
        <taxon>Cyanophyceae</taxon>
        <taxon>Pleurocapsales</taxon>
        <taxon>Dermocarpellaceae</taxon>
        <taxon>Stanieria</taxon>
    </lineage>
</organism>
<sequence length="144" mass="16896">MQIYWKKIGKMKQLLKILIGAAWIDGVIQPEERKYFHRIASDFQLAEDPEIKTLLAELKPIKSEECYQWLEDYLGKNPTQADYQELFEKISGLIYSDGDVDVREVKLIEKLQLLDPTNQPRKSAFDKVLKKIQKLYQQAVHEQA</sequence>
<evidence type="ECO:0000313" key="2">
    <source>
        <dbReference type="Proteomes" id="UP000010473"/>
    </source>
</evidence>
<dbReference type="EMBL" id="CP003653">
    <property type="protein sequence ID" value="AFZ35135.1"/>
    <property type="molecule type" value="Genomic_DNA"/>
</dbReference>
<accession>K9XR95</accession>
<name>K9XR95_STAC7</name>
<dbReference type="HOGENOM" id="CLU_152374_0_0_3"/>
<keyword evidence="2" id="KW-1185">Reference proteome</keyword>
<evidence type="ECO:0000313" key="1">
    <source>
        <dbReference type="EMBL" id="AFZ35135.1"/>
    </source>
</evidence>
<dbReference type="Gene3D" id="1.10.3680.10">
    <property type="entry name" value="TerB-like"/>
    <property type="match status" value="1"/>
</dbReference>
<protein>
    <recommendedName>
        <fullName evidence="3">Co-chaperone DjlA N-terminal domain-containing protein</fullName>
    </recommendedName>
</protein>
<dbReference type="InterPro" id="IPR029024">
    <property type="entry name" value="TerB-like"/>
</dbReference>
<dbReference type="CDD" id="cd07177">
    <property type="entry name" value="terB_like"/>
    <property type="match status" value="1"/>
</dbReference>
<dbReference type="OrthoDB" id="485098at2"/>
<dbReference type="AlphaFoldDB" id="K9XR95"/>
<dbReference type="SUPFAM" id="SSF158682">
    <property type="entry name" value="TerB-like"/>
    <property type="match status" value="1"/>
</dbReference>
<dbReference type="KEGG" id="scs:Sta7437_1568"/>
<reference evidence="2" key="1">
    <citation type="journal article" date="2013" name="Proc. Natl. Acad. Sci. U.S.A.">
        <title>Improving the coverage of the cyanobacterial phylum using diversity-driven genome sequencing.</title>
        <authorList>
            <person name="Shih P.M."/>
            <person name="Wu D."/>
            <person name="Latifi A."/>
            <person name="Axen S.D."/>
            <person name="Fewer D.P."/>
            <person name="Talla E."/>
            <person name="Calteau A."/>
            <person name="Cai F."/>
            <person name="Tandeau de Marsac N."/>
            <person name="Rippka R."/>
            <person name="Herdman M."/>
            <person name="Sivonen K."/>
            <person name="Coursin T."/>
            <person name="Laurent T."/>
            <person name="Goodwin L."/>
            <person name="Nolan M."/>
            <person name="Davenport K.W."/>
            <person name="Han C.S."/>
            <person name="Rubin E.M."/>
            <person name="Eisen J.A."/>
            <person name="Woyke T."/>
            <person name="Gugger M."/>
            <person name="Kerfeld C.A."/>
        </authorList>
    </citation>
    <scope>NUCLEOTIDE SEQUENCE [LARGE SCALE GENOMIC DNA]</scope>
    <source>
        <strain evidence="2">ATCC 29371 / PCC 7437</strain>
    </source>
</reference>
<dbReference type="RefSeq" id="WP_015192806.1">
    <property type="nucleotide sequence ID" value="NC_019748.1"/>
</dbReference>
<dbReference type="PATRIC" id="fig|111780.3.peg.1634"/>
<dbReference type="STRING" id="111780.Sta7437_1568"/>
<gene>
    <name evidence="1" type="ordered locus">Sta7437_1568</name>
</gene>
<evidence type="ECO:0008006" key="3">
    <source>
        <dbReference type="Google" id="ProtNLM"/>
    </source>
</evidence>
<dbReference type="Proteomes" id="UP000010473">
    <property type="component" value="Chromosome"/>
</dbReference>